<dbReference type="AlphaFoldDB" id="A0A0R3W4U8"/>
<sequence length="445" mass="49928">MGGKHNHQTVHGPRARSIAKEVYLKLTQPNNSDVQEFAFNVEPIITIANMHVFSSGIKGLDRKKLTLRQLQRHIDAKVMDGLSERLGEAHMEFISKPFTLLILQRPDTMRFSPRLVADLCALAEDPPSIAEMFVVTDCSKDLMDALDMSHIHTVGYDCSLFTFIVLLPIMTSDHLSSTECFCNMVRTSNDEEVSLEVHQTLRFASLLDHLLGTPHVLADRLGLRCIAAKAVRDLPLILGFRICGAVTRSSGKTTLRLHRINALQWLTFLREDHYRSTNFLNKEAIELSRVAKSLNVEITPSPIQISVSSYDSLAIHDIGNDVPIKESLRECEIGNFRVCRGCGNDPIEVHNLGMIPLHDTDAIFLPLQRTKSDPSFDLSTARFARVDQSRKIQGSGPLAMVINFVEQRRFNLVAARMDYLNLAELNCLQSADITNFASENVRHTT</sequence>
<dbReference type="STRING" id="60517.A0A0R3W4U8"/>
<dbReference type="WBParaSite" id="TASK_0000509801-mRNA-1">
    <property type="protein sequence ID" value="TASK_0000509801-mRNA-1"/>
    <property type="gene ID" value="TASK_0000509801"/>
</dbReference>
<evidence type="ECO:0000313" key="1">
    <source>
        <dbReference type="EMBL" id="VDK34496.1"/>
    </source>
</evidence>
<organism evidence="3">
    <name type="scientific">Taenia asiatica</name>
    <name type="common">Asian tapeworm</name>
    <dbReference type="NCBI Taxonomy" id="60517"/>
    <lineage>
        <taxon>Eukaryota</taxon>
        <taxon>Metazoa</taxon>
        <taxon>Spiralia</taxon>
        <taxon>Lophotrochozoa</taxon>
        <taxon>Platyhelminthes</taxon>
        <taxon>Cestoda</taxon>
        <taxon>Eucestoda</taxon>
        <taxon>Cyclophyllidea</taxon>
        <taxon>Taeniidae</taxon>
        <taxon>Taenia</taxon>
    </lineage>
</organism>
<gene>
    <name evidence="1" type="ORF">TASK_LOCUS5099</name>
</gene>
<evidence type="ECO:0000313" key="2">
    <source>
        <dbReference type="Proteomes" id="UP000282613"/>
    </source>
</evidence>
<dbReference type="EMBL" id="UYRS01018391">
    <property type="protein sequence ID" value="VDK34496.1"/>
    <property type="molecule type" value="Genomic_DNA"/>
</dbReference>
<dbReference type="Proteomes" id="UP000282613">
    <property type="component" value="Unassembled WGS sequence"/>
</dbReference>
<reference evidence="1 2" key="2">
    <citation type="submission" date="2018-11" db="EMBL/GenBank/DDBJ databases">
        <authorList>
            <consortium name="Pathogen Informatics"/>
        </authorList>
    </citation>
    <scope>NUCLEOTIDE SEQUENCE [LARGE SCALE GENOMIC DNA]</scope>
</reference>
<keyword evidence="2" id="KW-1185">Reference proteome</keyword>
<dbReference type="OrthoDB" id="10267929at2759"/>
<name>A0A0R3W4U8_TAEAS</name>
<protein>
    <submittedName>
        <fullName evidence="3">Ubiquitin-like domain-containing protein</fullName>
    </submittedName>
</protein>
<accession>A0A0R3W4U8</accession>
<reference evidence="3" key="1">
    <citation type="submission" date="2017-02" db="UniProtKB">
        <authorList>
            <consortium name="WormBaseParasite"/>
        </authorList>
    </citation>
    <scope>IDENTIFICATION</scope>
</reference>
<proteinExistence type="predicted"/>
<evidence type="ECO:0000313" key="3">
    <source>
        <dbReference type="WBParaSite" id="TASK_0000509801-mRNA-1"/>
    </source>
</evidence>